<reference evidence="1 2" key="1">
    <citation type="submission" date="2015-05" db="EMBL/GenBank/DDBJ databases">
        <title>Whole genome sequence and identification of bacterial endophytes from Costus igneus.</title>
        <authorList>
            <person name="Lee Y.P."/>
            <person name="Gan H.M."/>
            <person name="Eng W."/>
            <person name="Wheatley M.S."/>
            <person name="Caraballo A."/>
            <person name="Polter S."/>
            <person name="Savka M.A."/>
            <person name="Hudson A.O."/>
        </authorList>
    </citation>
    <scope>NUCLEOTIDE SEQUENCE [LARGE SCALE GENOMIC DNA]</scope>
    <source>
        <strain evidence="1 2">RIT375</strain>
    </source>
</reference>
<accession>A0A0J1HXJ7</accession>
<protein>
    <submittedName>
        <fullName evidence="1">Uncharacterized protein</fullName>
    </submittedName>
</protein>
<gene>
    <name evidence="1" type="ORF">ABW01_13675</name>
</gene>
<evidence type="ECO:0000313" key="1">
    <source>
        <dbReference type="EMBL" id="KLV18417.1"/>
    </source>
</evidence>
<dbReference type="AlphaFoldDB" id="A0A0J1HXJ7"/>
<comment type="caution">
    <text evidence="1">The sequence shown here is derived from an EMBL/GenBank/DDBJ whole genome shotgun (WGS) entry which is preliminary data.</text>
</comment>
<evidence type="ECO:0000313" key="2">
    <source>
        <dbReference type="Proteomes" id="UP000035904"/>
    </source>
</evidence>
<organism evidence="1 2">
    <name type="scientific">Bacillus anthracis</name>
    <name type="common">anthrax bacterium</name>
    <dbReference type="NCBI Taxonomy" id="1392"/>
    <lineage>
        <taxon>Bacteria</taxon>
        <taxon>Bacillati</taxon>
        <taxon>Bacillota</taxon>
        <taxon>Bacilli</taxon>
        <taxon>Bacillales</taxon>
        <taxon>Bacillaceae</taxon>
        <taxon>Bacillus</taxon>
        <taxon>Bacillus cereus group</taxon>
    </lineage>
</organism>
<dbReference type="Proteomes" id="UP000035904">
    <property type="component" value="Unassembled WGS sequence"/>
</dbReference>
<sequence length="133" mass="15513">MAFKTVVTTLPVSEMKKGNVLVQHTNAQDVLSILANKYFEHTGINITNDYQLHIYSIKEIKTYEKDMDRLTAFDRDTYRQLHGDLYKELKRLIVTSRAYKNMVVIEVEEQKDLETLNDSDLKNIISSHSIFID</sequence>
<dbReference type="EMBL" id="LDPG01000007">
    <property type="protein sequence ID" value="KLV18417.1"/>
    <property type="molecule type" value="Genomic_DNA"/>
</dbReference>
<name>A0A0J1HXJ7_BACAN</name>
<dbReference type="PATRIC" id="fig|1392.242.peg.5775"/>
<proteinExistence type="predicted"/>
<dbReference type="RefSeq" id="WP_016121725.1">
    <property type="nucleotide sequence ID" value="NZ_JBCNIA010000063.1"/>
</dbReference>